<dbReference type="EMBL" id="CM002871">
    <property type="protein sequence ID" value="KFK38966.1"/>
    <property type="molecule type" value="Genomic_DNA"/>
</dbReference>
<evidence type="ECO:0000256" key="4">
    <source>
        <dbReference type="ARBA" id="ARBA00023242"/>
    </source>
</evidence>
<evidence type="ECO:0000313" key="7">
    <source>
        <dbReference type="Proteomes" id="UP000029120"/>
    </source>
</evidence>
<dbReference type="GO" id="GO:0005634">
    <property type="term" value="C:nucleus"/>
    <property type="evidence" value="ECO:0007669"/>
    <property type="project" value="UniProtKB-SubCell"/>
</dbReference>
<accession>A0A087HA14</accession>
<evidence type="ECO:0000256" key="2">
    <source>
        <dbReference type="ARBA" id="ARBA00007267"/>
    </source>
</evidence>
<dbReference type="PANTHER" id="PTHR12446">
    <property type="entry name" value="TESMIN/TSO1-RELATED"/>
    <property type="match status" value="1"/>
</dbReference>
<dbReference type="PANTHER" id="PTHR12446:SF60">
    <property type="entry name" value="PROTEIN TESMIN_TSO1-LIKE CXC 8"/>
    <property type="match status" value="1"/>
</dbReference>
<protein>
    <recommendedName>
        <fullName evidence="5">CRC domain-containing protein</fullName>
    </recommendedName>
</protein>
<comment type="similarity">
    <text evidence="2">Belongs to the lin-54 family.</text>
</comment>
<dbReference type="InterPro" id="IPR028307">
    <property type="entry name" value="Lin-54_fam"/>
</dbReference>
<evidence type="ECO:0000313" key="6">
    <source>
        <dbReference type="EMBL" id="KFK38966.1"/>
    </source>
</evidence>
<organism evidence="6 7">
    <name type="scientific">Arabis alpina</name>
    <name type="common">Alpine rock-cress</name>
    <dbReference type="NCBI Taxonomy" id="50452"/>
    <lineage>
        <taxon>Eukaryota</taxon>
        <taxon>Viridiplantae</taxon>
        <taxon>Streptophyta</taxon>
        <taxon>Embryophyta</taxon>
        <taxon>Tracheophyta</taxon>
        <taxon>Spermatophyta</taxon>
        <taxon>Magnoliopsida</taxon>
        <taxon>eudicotyledons</taxon>
        <taxon>Gunneridae</taxon>
        <taxon>Pentapetalae</taxon>
        <taxon>rosids</taxon>
        <taxon>malvids</taxon>
        <taxon>Brassicales</taxon>
        <taxon>Brassicaceae</taxon>
        <taxon>Arabideae</taxon>
        <taxon>Arabis</taxon>
    </lineage>
</organism>
<evidence type="ECO:0000259" key="5">
    <source>
        <dbReference type="PROSITE" id="PS51634"/>
    </source>
</evidence>
<dbReference type="GO" id="GO:0006355">
    <property type="term" value="P:regulation of DNA-templated transcription"/>
    <property type="evidence" value="ECO:0007669"/>
    <property type="project" value="TreeGrafter"/>
</dbReference>
<dbReference type="InterPro" id="IPR005172">
    <property type="entry name" value="CRC"/>
</dbReference>
<keyword evidence="3" id="KW-0217">Developmental protein</keyword>
<proteinExistence type="inferred from homology"/>
<dbReference type="eggNOG" id="KOG1171">
    <property type="taxonomic scope" value="Eukaryota"/>
</dbReference>
<dbReference type="Proteomes" id="UP000029120">
    <property type="component" value="Chromosome 3"/>
</dbReference>
<dbReference type="Gramene" id="KFK38966">
    <property type="protein sequence ID" value="KFK38966"/>
    <property type="gene ID" value="AALP_AA3G183100"/>
</dbReference>
<dbReference type="PROSITE" id="PS51634">
    <property type="entry name" value="CRC"/>
    <property type="match status" value="1"/>
</dbReference>
<keyword evidence="4" id="KW-0539">Nucleus</keyword>
<dbReference type="AlphaFoldDB" id="A0A087HA14"/>
<dbReference type="InterPro" id="IPR033467">
    <property type="entry name" value="Tesmin/TSO1-like_CXC"/>
</dbReference>
<feature type="domain" description="CRC" evidence="5">
    <location>
        <begin position="58"/>
        <end position="181"/>
    </location>
</feature>
<evidence type="ECO:0000256" key="1">
    <source>
        <dbReference type="ARBA" id="ARBA00004123"/>
    </source>
</evidence>
<dbReference type="OrthoDB" id="6283463at2759"/>
<name>A0A087HA14_ARAAL</name>
<reference evidence="7" key="1">
    <citation type="journal article" date="2015" name="Nat. Plants">
        <title>Genome expansion of Arabis alpina linked with retrotransposition and reduced symmetric DNA methylation.</title>
        <authorList>
            <person name="Willing E.M."/>
            <person name="Rawat V."/>
            <person name="Mandakova T."/>
            <person name="Maumus F."/>
            <person name="James G.V."/>
            <person name="Nordstroem K.J."/>
            <person name="Becker C."/>
            <person name="Warthmann N."/>
            <person name="Chica C."/>
            <person name="Szarzynska B."/>
            <person name="Zytnicki M."/>
            <person name="Albani M.C."/>
            <person name="Kiefer C."/>
            <person name="Bergonzi S."/>
            <person name="Castaings L."/>
            <person name="Mateos J.L."/>
            <person name="Berns M.C."/>
            <person name="Bujdoso N."/>
            <person name="Piofczyk T."/>
            <person name="de Lorenzo L."/>
            <person name="Barrero-Sicilia C."/>
            <person name="Mateos I."/>
            <person name="Piednoel M."/>
            <person name="Hagmann J."/>
            <person name="Chen-Min-Tao R."/>
            <person name="Iglesias-Fernandez R."/>
            <person name="Schuster S.C."/>
            <person name="Alonso-Blanco C."/>
            <person name="Roudier F."/>
            <person name="Carbonero P."/>
            <person name="Paz-Ares J."/>
            <person name="Davis S.J."/>
            <person name="Pecinka A."/>
            <person name="Quesneville H."/>
            <person name="Colot V."/>
            <person name="Lysak M.A."/>
            <person name="Weigel D."/>
            <person name="Coupland G."/>
            <person name="Schneeberger K."/>
        </authorList>
    </citation>
    <scope>NUCLEOTIDE SEQUENCE [LARGE SCALE GENOMIC DNA]</scope>
    <source>
        <strain evidence="7">cv. Pajares</strain>
    </source>
</reference>
<evidence type="ECO:0000256" key="3">
    <source>
        <dbReference type="ARBA" id="ARBA00022473"/>
    </source>
</evidence>
<dbReference type="Pfam" id="PF03638">
    <property type="entry name" value="TCR"/>
    <property type="match status" value="2"/>
</dbReference>
<sequence>MIDMIGHIESGAIAAEKNHRELVFTKLELSSESPIKELALFPPISREPTDQKGITWKKQKGCRCRQSKCLKLYCDCFASGEFCIDCDCADCHNNSDNCDIREAALANVLDRYPNTFNGESTNSVIDKQYEAAPVTKLGLRSSSRGCKCKRTKCLKKYCECFQANALCSDNCKCINCENVSQRFQPSVFAWGLNKTKPENNYNVNAQGIISTNRDNVSFSSHHGAGFMNNASGFASHSYLQRKKYRELPEQRNSRSAPLSSIPENSVLKALHSPMTSSPKLPYRKKRSRLGYTTRRLPDLGDICSLLLAASESARANAELQTGLKDQEGICINPNDDKQDNISIELSSESLSRNVEEEIQSCGRLIELIDAQYNGVEDSQCKETDIYMEQERAVLETFRDYLQKLMEIGFRKG</sequence>
<gene>
    <name evidence="6" type="ordered locus">AALP_Aa3g183100</name>
</gene>
<keyword evidence="7" id="KW-1185">Reference proteome</keyword>
<comment type="subcellular location">
    <subcellularLocation>
        <location evidence="1">Nucleus</location>
    </subcellularLocation>
</comment>
<dbReference type="SMART" id="SM01114">
    <property type="entry name" value="CXC"/>
    <property type="match status" value="2"/>
</dbReference>
<dbReference type="OMA" id="CKCINCK"/>